<evidence type="ECO:0000256" key="12">
    <source>
        <dbReference type="ARBA" id="ARBA00022989"/>
    </source>
</evidence>
<evidence type="ECO:0000256" key="7">
    <source>
        <dbReference type="ARBA" id="ARBA00022660"/>
    </source>
</evidence>
<evidence type="ECO:0000259" key="26">
    <source>
        <dbReference type="Pfam" id="PF00033"/>
    </source>
</evidence>
<proteinExistence type="inferred from homology"/>
<evidence type="ECO:0000256" key="11">
    <source>
        <dbReference type="ARBA" id="ARBA00022982"/>
    </source>
</evidence>
<keyword evidence="10" id="KW-0999">Mitochondrion inner membrane</keyword>
<keyword evidence="5" id="KW-0813">Transport</keyword>
<protein>
    <recommendedName>
        <fullName evidence="4">Cytochrome b</fullName>
    </recommendedName>
    <alternativeName>
        <fullName evidence="18">Complex III subunit 3</fullName>
    </alternativeName>
    <alternativeName>
        <fullName evidence="19">Complex III subunit III</fullName>
    </alternativeName>
    <alternativeName>
        <fullName evidence="17">Cytochrome b-c1 complex subunit 3</fullName>
    </alternativeName>
    <alternativeName>
        <fullName evidence="20">Ubiquinol-cytochrome-c reductase complex cytochrome b subunit</fullName>
    </alternativeName>
</protein>
<dbReference type="InterPro" id="IPR048260">
    <property type="entry name" value="Cytochrome_b_C_euk/bac"/>
</dbReference>
<feature type="transmembrane region" description="Helical" evidence="24">
    <location>
        <begin position="109"/>
        <end position="133"/>
    </location>
</feature>
<evidence type="ECO:0000256" key="2">
    <source>
        <dbReference type="ARBA" id="ARBA00004448"/>
    </source>
</evidence>
<dbReference type="CDD" id="cd00284">
    <property type="entry name" value="Cytochrome_b_N"/>
    <property type="match status" value="1"/>
</dbReference>
<dbReference type="GO" id="GO:0016491">
    <property type="term" value="F:oxidoreductase activity"/>
    <property type="evidence" value="ECO:0007669"/>
    <property type="project" value="InterPro"/>
</dbReference>
<feature type="binding site" description="axial binding residue" evidence="23">
    <location>
        <position position="197"/>
    </location>
    <ligand>
        <name>heme b</name>
        <dbReference type="ChEBI" id="CHEBI:60344"/>
        <label>b566</label>
    </ligand>
    <ligandPart>
        <name>Fe</name>
        <dbReference type="ChEBI" id="CHEBI:18248"/>
    </ligandPart>
</feature>
<keyword evidence="7" id="KW-0679">Respiratory chain</keyword>
<dbReference type="Pfam" id="PF00033">
    <property type="entry name" value="Cytochrome_B"/>
    <property type="match status" value="1"/>
</dbReference>
<evidence type="ECO:0000256" key="15">
    <source>
        <dbReference type="ARBA" id="ARBA00023128"/>
    </source>
</evidence>
<dbReference type="InterPro" id="IPR030689">
    <property type="entry name" value="Cytochrome_b"/>
</dbReference>
<evidence type="ECO:0000256" key="1">
    <source>
        <dbReference type="ARBA" id="ARBA00002566"/>
    </source>
</evidence>
<dbReference type="PANTHER" id="PTHR19271:SF16">
    <property type="entry name" value="CYTOCHROME B"/>
    <property type="match status" value="1"/>
</dbReference>
<keyword evidence="16 24" id="KW-0472">Membrane</keyword>
<evidence type="ECO:0000256" key="14">
    <source>
        <dbReference type="ARBA" id="ARBA00023075"/>
    </source>
</evidence>
<dbReference type="InterPro" id="IPR036150">
    <property type="entry name" value="Cyt_b/b6_C_sf"/>
</dbReference>
<accession>A0A345WJ77</accession>
<evidence type="ECO:0000256" key="18">
    <source>
        <dbReference type="ARBA" id="ARBA00031681"/>
    </source>
</evidence>
<evidence type="ECO:0000256" key="16">
    <source>
        <dbReference type="ARBA" id="ARBA00023136"/>
    </source>
</evidence>
<dbReference type="InterPro" id="IPR048259">
    <property type="entry name" value="Cytochrome_b_N_euk/bac"/>
</dbReference>
<evidence type="ECO:0000256" key="9">
    <source>
        <dbReference type="ARBA" id="ARBA00022723"/>
    </source>
</evidence>
<dbReference type="GeneID" id="37625712"/>
<comment type="similarity">
    <text evidence="21">Belongs to the cytochrome b family.</text>
</comment>
<evidence type="ECO:0000256" key="5">
    <source>
        <dbReference type="ARBA" id="ARBA00022448"/>
    </source>
</evidence>
<gene>
    <name evidence="27" type="primary">Cytb</name>
</gene>
<evidence type="ECO:0000256" key="3">
    <source>
        <dbReference type="ARBA" id="ARBA00011649"/>
    </source>
</evidence>
<keyword evidence="8 24" id="KW-0812">Transmembrane</keyword>
<evidence type="ECO:0000256" key="24">
    <source>
        <dbReference type="SAM" id="Phobius"/>
    </source>
</evidence>
<evidence type="ECO:0000256" key="17">
    <source>
        <dbReference type="ARBA" id="ARBA00029812"/>
    </source>
</evidence>
<dbReference type="SUPFAM" id="SSF81342">
    <property type="entry name" value="Transmembrane di-heme cytochromes"/>
    <property type="match status" value="1"/>
</dbReference>
<evidence type="ECO:0000256" key="4">
    <source>
        <dbReference type="ARBA" id="ARBA00013531"/>
    </source>
</evidence>
<dbReference type="GO" id="GO:0045275">
    <property type="term" value="C:respiratory chain complex III"/>
    <property type="evidence" value="ECO:0007669"/>
    <property type="project" value="InterPro"/>
</dbReference>
<feature type="transmembrane region" description="Helical" evidence="24">
    <location>
        <begin position="289"/>
        <end position="311"/>
    </location>
</feature>
<evidence type="ECO:0000256" key="21">
    <source>
        <dbReference type="ARBA" id="ARBA00061233"/>
    </source>
</evidence>
<dbReference type="GO" id="GO:0005743">
    <property type="term" value="C:mitochondrial inner membrane"/>
    <property type="evidence" value="ECO:0007669"/>
    <property type="project" value="UniProtKB-SubCell"/>
</dbReference>
<dbReference type="Gene3D" id="1.20.810.10">
    <property type="entry name" value="Cytochrome Bc1 Complex, Chain C"/>
    <property type="match status" value="1"/>
</dbReference>
<dbReference type="CDD" id="cd00290">
    <property type="entry name" value="cytochrome_b_C"/>
    <property type="match status" value="1"/>
</dbReference>
<sequence>MTTPMRKTHPLFKIANGALVDLPAPTNISTLWNFGSLLGLCLIVQIATGLFLAMHYTAHIDLAFSSVAHICRDVNYGWLLRTLHANGASFFFVCLYMHTGRGIYYGSFLYLHAWSVGVVILLLTMATAFLGYVLPWGQMSFWGATVITNLASAIPYIGTELVQWVWGGFAVDNATLTRFFTFHFLFPFVVAAATLIHILFIHQTGSNNPLGIVSNVDKIPFHPYFTFKDVTGFVVMLAALIILTLSNPYLLGDPDNFIPANPLVTPPHIQPEWYFLFAYAILRSIPNKLGGVIALVMSILILLILPFTHAAKFRSLTFYPLNQIMFWSLVSIVLLLTWIGARPVEEPYIITGQILTVLYFSFYIINPLTLMWWDKLLD</sequence>
<keyword evidence="11" id="KW-0249">Electron transport</keyword>
<dbReference type="GO" id="GO:0008121">
    <property type="term" value="F:quinol-cytochrome-c reductase activity"/>
    <property type="evidence" value="ECO:0007669"/>
    <property type="project" value="InterPro"/>
</dbReference>
<dbReference type="FunFam" id="1.20.810.10:FF:000002">
    <property type="entry name" value="Cytochrome b"/>
    <property type="match status" value="1"/>
</dbReference>
<evidence type="ECO:0000259" key="25">
    <source>
        <dbReference type="Pfam" id="PF00032"/>
    </source>
</evidence>
<feature type="binding site" description="axial binding residue" evidence="23">
    <location>
        <position position="84"/>
    </location>
    <ligand>
        <name>heme b</name>
        <dbReference type="ChEBI" id="CHEBI:60344"/>
        <label>b562</label>
    </ligand>
    <ligandPart>
        <name>Fe</name>
        <dbReference type="ChEBI" id="CHEBI:18248"/>
    </ligandPart>
</feature>
<feature type="transmembrane region" description="Helical" evidence="24">
    <location>
        <begin position="179"/>
        <end position="201"/>
    </location>
</feature>
<keyword evidence="14" id="KW-0830">Ubiquinone</keyword>
<dbReference type="SUPFAM" id="SSF81648">
    <property type="entry name" value="a domain/subunit of cytochrome bc1 complex (Ubiquinol-cytochrome c reductase)"/>
    <property type="match status" value="1"/>
</dbReference>
<comment type="subcellular location">
    <subcellularLocation>
        <location evidence="2">Mitochondrion inner membrane</location>
        <topology evidence="2">Multi-pass membrane protein</topology>
    </subcellularLocation>
</comment>
<comment type="cofactor">
    <cofactor evidence="23">
        <name>heme</name>
        <dbReference type="ChEBI" id="CHEBI:30413"/>
    </cofactor>
    <text evidence="23">Binds 2 heme groups non-covalently.</text>
</comment>
<feature type="domain" description="Cytochrome b/b6 N-terminal region profile" evidence="26">
    <location>
        <begin position="20"/>
        <end position="205"/>
    </location>
</feature>
<feature type="binding site" description="axial binding residue" evidence="23">
    <location>
        <position position="183"/>
    </location>
    <ligand>
        <name>heme b</name>
        <dbReference type="ChEBI" id="CHEBI:60344"/>
        <label>b562</label>
    </ligand>
    <ligandPart>
        <name>Fe</name>
        <dbReference type="ChEBI" id="CHEBI:18248"/>
    </ligandPart>
</feature>
<keyword evidence="13 23" id="KW-0408">Iron</keyword>
<dbReference type="Pfam" id="PF00032">
    <property type="entry name" value="Cytochrom_B_C"/>
    <property type="match status" value="1"/>
</dbReference>
<feature type="transmembrane region" description="Helical" evidence="24">
    <location>
        <begin position="348"/>
        <end position="373"/>
    </location>
</feature>
<keyword evidence="15 27" id="KW-0496">Mitochondrion</keyword>
<keyword evidence="6 23" id="KW-0349">Heme</keyword>
<dbReference type="AlphaFoldDB" id="A0A345WJ77"/>
<dbReference type="PIRSF" id="PIRSF038885">
    <property type="entry name" value="COB"/>
    <property type="match status" value="1"/>
</dbReference>
<comment type="function">
    <text evidence="1">Component of the ubiquinol-cytochrome c reductase complex (complex III or cytochrome b-c1 complex) that is part of the mitochondrial respiratory chain. The b-c1 complex mediates electron transfer from ubiquinol to cytochrome c. Contributes to the generation of a proton gradient across the mitochondrial membrane that is then used for ATP synthesis.</text>
</comment>
<reference evidence="27" key="1">
    <citation type="submission" date="2017-06" db="EMBL/GenBank/DDBJ databases">
        <authorList>
            <person name="Kim H.J."/>
            <person name="Triplett B.A."/>
        </authorList>
    </citation>
    <scope>NUCLEOTIDE SEQUENCE</scope>
</reference>
<feature type="binding site" description="axial binding residue" evidence="23">
    <location>
        <position position="98"/>
    </location>
    <ligand>
        <name>heme b</name>
        <dbReference type="ChEBI" id="CHEBI:60344"/>
        <label>b566</label>
    </ligand>
    <ligandPart>
        <name>Fe</name>
        <dbReference type="ChEBI" id="CHEBI:18248"/>
    </ligandPart>
</feature>
<evidence type="ECO:0000256" key="6">
    <source>
        <dbReference type="ARBA" id="ARBA00022617"/>
    </source>
</evidence>
<evidence type="ECO:0000256" key="8">
    <source>
        <dbReference type="ARBA" id="ARBA00022692"/>
    </source>
</evidence>
<dbReference type="EMBL" id="MF379620">
    <property type="protein sequence ID" value="AXJ93120.1"/>
    <property type="molecule type" value="Genomic_DNA"/>
</dbReference>
<organism evidence="27">
    <name type="scientific">Sicyonia lancifer</name>
    <dbReference type="NCBI Taxonomy" id="516899"/>
    <lineage>
        <taxon>Eukaryota</taxon>
        <taxon>Metazoa</taxon>
        <taxon>Ecdysozoa</taxon>
        <taxon>Arthropoda</taxon>
        <taxon>Crustacea</taxon>
        <taxon>Multicrustacea</taxon>
        <taxon>Malacostraca</taxon>
        <taxon>Eumalacostraca</taxon>
        <taxon>Eucarida</taxon>
        <taxon>Decapoda</taxon>
        <taxon>Dendrobranchiata</taxon>
        <taxon>Penaeoidea</taxon>
        <taxon>Sicyoniidae</taxon>
        <taxon>Sicyonia</taxon>
    </lineage>
</organism>
<feature type="transmembrane region" description="Helical" evidence="24">
    <location>
        <begin position="323"/>
        <end position="341"/>
    </location>
</feature>
<feature type="transmembrane region" description="Helical" evidence="24">
    <location>
        <begin position="230"/>
        <end position="251"/>
    </location>
</feature>
<reference evidence="27" key="2">
    <citation type="journal article" date="2018" name="Zool. Scr.">
        <title>Mitochondrial phylogenomics reveals insights into taxonomy and evolution of Penaeoidea (Crustacea: Decapoda).</title>
        <authorList>
            <person name="Cheng J."/>
            <person name="Chan T.-Y."/>
            <person name="Zhang N."/>
            <person name="Sun S."/>
            <person name="Sha Z.-L."/>
        </authorList>
    </citation>
    <scope>NUCLEOTIDE SEQUENCE</scope>
</reference>
<dbReference type="GO" id="GO:0006122">
    <property type="term" value="P:mitochondrial electron transport, ubiquinol to cytochrome c"/>
    <property type="evidence" value="ECO:0007669"/>
    <property type="project" value="TreeGrafter"/>
</dbReference>
<keyword evidence="12 24" id="KW-1133">Transmembrane helix</keyword>
<evidence type="ECO:0000256" key="10">
    <source>
        <dbReference type="ARBA" id="ARBA00022792"/>
    </source>
</evidence>
<evidence type="ECO:0000256" key="13">
    <source>
        <dbReference type="ARBA" id="ARBA00023004"/>
    </source>
</evidence>
<keyword evidence="9 23" id="KW-0479">Metal-binding</keyword>
<evidence type="ECO:0000256" key="19">
    <source>
        <dbReference type="ARBA" id="ARBA00032600"/>
    </source>
</evidence>
<dbReference type="GO" id="GO:0046872">
    <property type="term" value="F:metal ion binding"/>
    <property type="evidence" value="ECO:0007669"/>
    <property type="project" value="UniProtKB-KW"/>
</dbReference>
<dbReference type="InterPro" id="IPR005797">
    <property type="entry name" value="Cyt_b/b6_N"/>
</dbReference>
<geneLocation type="mitochondrion" evidence="27"/>
<evidence type="ECO:0000313" key="27">
    <source>
        <dbReference type="EMBL" id="AXJ93120.1"/>
    </source>
</evidence>
<dbReference type="InterPro" id="IPR027387">
    <property type="entry name" value="Cytb/b6-like_sf"/>
</dbReference>
<dbReference type="RefSeq" id="YP_009512566.1">
    <property type="nucleotide sequence ID" value="NC_039168.1"/>
</dbReference>
<dbReference type="PANTHER" id="PTHR19271">
    <property type="entry name" value="CYTOCHROME B"/>
    <property type="match status" value="1"/>
</dbReference>
<feature type="transmembrane region" description="Helical" evidence="24">
    <location>
        <begin position="78"/>
        <end position="97"/>
    </location>
</feature>
<feature type="transmembrane region" description="Helical" evidence="24">
    <location>
        <begin position="139"/>
        <end position="158"/>
    </location>
</feature>
<evidence type="ECO:0000256" key="22">
    <source>
        <dbReference type="PIRSR" id="PIRSR038885-1"/>
    </source>
</evidence>
<comment type="subunit">
    <text evidence="3">The main subunits of complex b-c1 are: cytochrome b, cytochrome c1 and the Rieske protein.</text>
</comment>
<feature type="transmembrane region" description="Helical" evidence="24">
    <location>
        <begin position="37"/>
        <end position="58"/>
    </location>
</feature>
<feature type="domain" description="Cytochrome b/b6 C-terminal region profile" evidence="25">
    <location>
        <begin position="259"/>
        <end position="360"/>
    </location>
</feature>
<dbReference type="InterPro" id="IPR016174">
    <property type="entry name" value="Di-haem_cyt_TM"/>
</dbReference>
<dbReference type="InterPro" id="IPR005798">
    <property type="entry name" value="Cyt_b/b6_C"/>
</dbReference>
<evidence type="ECO:0000256" key="23">
    <source>
        <dbReference type="PIRSR" id="PIRSR038885-2"/>
    </source>
</evidence>
<name>A0A345WJ77_9EUCA</name>
<evidence type="ECO:0000256" key="20">
    <source>
        <dbReference type="ARBA" id="ARBA00032818"/>
    </source>
</evidence>
<feature type="binding site" evidence="22">
    <location>
        <position position="202"/>
    </location>
    <ligand>
        <name>a ubiquinone</name>
        <dbReference type="ChEBI" id="CHEBI:16389"/>
    </ligand>
</feature>